<protein>
    <submittedName>
        <fullName evidence="1">Uncharacterized protein</fullName>
    </submittedName>
</protein>
<accession>A0A381EGP6</accession>
<dbReference type="Proteomes" id="UP000254161">
    <property type="component" value="Unassembled WGS sequence"/>
</dbReference>
<evidence type="ECO:0000313" key="2">
    <source>
        <dbReference type="Proteomes" id="UP000254161"/>
    </source>
</evidence>
<dbReference type="RefSeq" id="WP_115629088.1">
    <property type="nucleotide sequence ID" value="NZ_JANKIR010000061.1"/>
</dbReference>
<dbReference type="AlphaFoldDB" id="A0A381EGP6"/>
<gene>
    <name evidence="1" type="ORF">NCTC12264_00406</name>
</gene>
<name>A0A381EGP6_CAMUP</name>
<reference evidence="1 2" key="1">
    <citation type="submission" date="2018-06" db="EMBL/GenBank/DDBJ databases">
        <authorList>
            <consortium name="Pathogen Informatics"/>
            <person name="Doyle S."/>
        </authorList>
    </citation>
    <scope>NUCLEOTIDE SEQUENCE [LARGE SCALE GENOMIC DNA]</scope>
    <source>
        <strain evidence="1 2">NCTC12264</strain>
    </source>
</reference>
<organism evidence="1 2">
    <name type="scientific">Campylobacter upsaliensis</name>
    <dbReference type="NCBI Taxonomy" id="28080"/>
    <lineage>
        <taxon>Bacteria</taxon>
        <taxon>Pseudomonadati</taxon>
        <taxon>Campylobacterota</taxon>
        <taxon>Epsilonproteobacteria</taxon>
        <taxon>Campylobacterales</taxon>
        <taxon>Campylobacteraceae</taxon>
        <taxon>Campylobacter</taxon>
    </lineage>
</organism>
<evidence type="ECO:0000313" key="1">
    <source>
        <dbReference type="EMBL" id="SUX26185.1"/>
    </source>
</evidence>
<dbReference type="EMBL" id="UFUZ01000001">
    <property type="protein sequence ID" value="SUX26185.1"/>
    <property type="molecule type" value="Genomic_DNA"/>
</dbReference>
<proteinExistence type="predicted"/>
<sequence length="182" mass="21564">MEKEFRKIIARLLNNLIEKQELKEDNIEFLAEQTLKTDIKLKDIKDEQSFLSFFNAHFKECVKCEHYELDSHFNAHCDLCETCEEETKEAIFISEYEPLIYTYIKQLKKEGEIKDTNFTKYLINAIYNHTSINEDDLKDKKSFLNFLKLNFCTCEGCGNLETYTINNFCTTCIEFITTHKEA</sequence>